<gene>
    <name evidence="1" type="ORF">ACFW6T_07650</name>
</gene>
<sequence>MSTIDTGTALDELGRFFKIAGERFDAGLSAPQMFSGAVDQAWHRLTESPAVHDEFAAEHAGRRLDHVEGGGAGRIEWVDAYTEAYGPLPEIWFTAADGTLDTELLGRYRDTGRVWAEWNCSPAPGDGDLAPAASYL</sequence>
<keyword evidence="2" id="KW-1185">Reference proteome</keyword>
<dbReference type="RefSeq" id="WP_380322513.1">
    <property type="nucleotide sequence ID" value="NZ_JBHYPW010000017.1"/>
</dbReference>
<comment type="caution">
    <text evidence="1">The sequence shown here is derived from an EMBL/GenBank/DDBJ whole genome shotgun (WGS) entry which is preliminary data.</text>
</comment>
<evidence type="ECO:0000313" key="2">
    <source>
        <dbReference type="Proteomes" id="UP001599542"/>
    </source>
</evidence>
<evidence type="ECO:0000313" key="1">
    <source>
        <dbReference type="EMBL" id="MFE1351847.1"/>
    </source>
</evidence>
<reference evidence="1 2" key="1">
    <citation type="submission" date="2024-09" db="EMBL/GenBank/DDBJ databases">
        <title>The Natural Products Discovery Center: Release of the First 8490 Sequenced Strains for Exploring Actinobacteria Biosynthetic Diversity.</title>
        <authorList>
            <person name="Kalkreuter E."/>
            <person name="Kautsar S.A."/>
            <person name="Yang D."/>
            <person name="Bader C.D."/>
            <person name="Teijaro C.N."/>
            <person name="Fluegel L."/>
            <person name="Davis C.M."/>
            <person name="Simpson J.R."/>
            <person name="Lauterbach L."/>
            <person name="Steele A.D."/>
            <person name="Gui C."/>
            <person name="Meng S."/>
            <person name="Li G."/>
            <person name="Viehrig K."/>
            <person name="Ye F."/>
            <person name="Su P."/>
            <person name="Kiefer A.F."/>
            <person name="Nichols A."/>
            <person name="Cepeda A.J."/>
            <person name="Yan W."/>
            <person name="Fan B."/>
            <person name="Jiang Y."/>
            <person name="Adhikari A."/>
            <person name="Zheng C.-J."/>
            <person name="Schuster L."/>
            <person name="Cowan T.M."/>
            <person name="Smanski M.J."/>
            <person name="Chevrette M.G."/>
            <person name="De Carvalho L.P.S."/>
            <person name="Shen B."/>
        </authorList>
    </citation>
    <scope>NUCLEOTIDE SEQUENCE [LARGE SCALE GENOMIC DNA]</scope>
    <source>
        <strain evidence="1 2">NPDC058753</strain>
    </source>
</reference>
<name>A0ABW6GGL2_9ACTN</name>
<protein>
    <submittedName>
        <fullName evidence="1">Uncharacterized protein</fullName>
    </submittedName>
</protein>
<organism evidence="1 2">
    <name type="scientific">Kitasatospora phosalacinea</name>
    <dbReference type="NCBI Taxonomy" id="2065"/>
    <lineage>
        <taxon>Bacteria</taxon>
        <taxon>Bacillati</taxon>
        <taxon>Actinomycetota</taxon>
        <taxon>Actinomycetes</taxon>
        <taxon>Kitasatosporales</taxon>
        <taxon>Streptomycetaceae</taxon>
        <taxon>Kitasatospora</taxon>
    </lineage>
</organism>
<dbReference type="Proteomes" id="UP001599542">
    <property type="component" value="Unassembled WGS sequence"/>
</dbReference>
<accession>A0ABW6GGL2</accession>
<dbReference type="EMBL" id="JBHYPX010000010">
    <property type="protein sequence ID" value="MFE1351847.1"/>
    <property type="molecule type" value="Genomic_DNA"/>
</dbReference>
<proteinExistence type="predicted"/>